<feature type="domain" description="NTP pyrophosphohydrolase MazG-like" evidence="1">
    <location>
        <begin position="52"/>
        <end position="125"/>
    </location>
</feature>
<dbReference type="GO" id="GO:0046061">
    <property type="term" value="P:dATP catabolic process"/>
    <property type="evidence" value="ECO:0007669"/>
    <property type="project" value="TreeGrafter"/>
</dbReference>
<dbReference type="CDD" id="cd11528">
    <property type="entry name" value="NTP-PPase_MazG_Nterm"/>
    <property type="match status" value="1"/>
</dbReference>
<gene>
    <name evidence="2" type="ORF">CVT63_05075</name>
</gene>
<protein>
    <submittedName>
        <fullName evidence="2">Nucleoside triphosphate pyrophosphohydrolase</fullName>
    </submittedName>
</protein>
<dbReference type="Proteomes" id="UP000233654">
    <property type="component" value="Unassembled WGS sequence"/>
</dbReference>
<reference evidence="2 3" key="1">
    <citation type="journal article" date="2017" name="ISME J.">
        <title>Potential for microbial H2 and metal transformations associated with novel bacteria and archaea in deep terrestrial subsurface sediments.</title>
        <authorList>
            <person name="Hernsdorf A.W."/>
            <person name="Amano Y."/>
            <person name="Miyakawa K."/>
            <person name="Ise K."/>
            <person name="Suzuki Y."/>
            <person name="Anantharaman K."/>
            <person name="Probst A."/>
            <person name="Burstein D."/>
            <person name="Thomas B.C."/>
            <person name="Banfield J.F."/>
        </authorList>
    </citation>
    <scope>NUCLEOTIDE SEQUENCE [LARGE SCALE GENOMIC DNA]</scope>
    <source>
        <strain evidence="2">HGW-Actinobacteria-3</strain>
    </source>
</reference>
<accession>A0A2N3G5Z5</accession>
<dbReference type="InterPro" id="IPR048015">
    <property type="entry name" value="NTP-PPase_MazG-like_N"/>
</dbReference>
<dbReference type="SUPFAM" id="SSF101386">
    <property type="entry name" value="all-alpha NTP pyrophosphatases"/>
    <property type="match status" value="2"/>
</dbReference>
<dbReference type="NCBIfam" id="TIGR00444">
    <property type="entry name" value="mazG"/>
    <property type="match status" value="1"/>
</dbReference>
<sequence>MTRLKKKDLPPKVRRLTGSVDIPEGVGEKFENLARIMEKLRSPDGCPWDLEQTQEKLARHLLEEAYETIEAIDSGEWKHVGEELGDLLLQIVFQSRIAQECGRFDLGEVVDGIASKLERRHPHIFGDVKIDTAEQVSVNWERIKREQEGKQTGINAPPGLPAMLAAVKVQNHAAREGFDWINIDGILSKIDEEIEELREARDKGATEAIERETGDLLFTIVNLARRLDVDPEQALRRSVREFVRRYACMEKEADKLGLELAGMSLDEKDQLWRVAKTQKGV</sequence>
<organism evidence="2 3">
    <name type="scientific">Candidatus Anoxymicrobium japonicum</name>
    <dbReference type="NCBI Taxonomy" id="2013648"/>
    <lineage>
        <taxon>Bacteria</taxon>
        <taxon>Bacillati</taxon>
        <taxon>Actinomycetota</taxon>
        <taxon>Candidatus Geothermincolia</taxon>
        <taxon>Candidatus Geothermincolales</taxon>
        <taxon>Candidatus Anoxymicrobiaceae</taxon>
        <taxon>Candidatus Anoxymicrobium</taxon>
    </lineage>
</organism>
<dbReference type="AlphaFoldDB" id="A0A2N3G5Z5"/>
<dbReference type="GO" id="GO:0006203">
    <property type="term" value="P:dGTP catabolic process"/>
    <property type="evidence" value="ECO:0007669"/>
    <property type="project" value="TreeGrafter"/>
</dbReference>
<evidence type="ECO:0000313" key="3">
    <source>
        <dbReference type="Proteomes" id="UP000233654"/>
    </source>
</evidence>
<dbReference type="Gene3D" id="1.10.287.1080">
    <property type="entry name" value="MazG-like"/>
    <property type="match status" value="2"/>
</dbReference>
<dbReference type="CDD" id="cd11529">
    <property type="entry name" value="NTP-PPase_MazG_Cterm"/>
    <property type="match status" value="1"/>
</dbReference>
<dbReference type="Pfam" id="PF03819">
    <property type="entry name" value="MazG"/>
    <property type="match status" value="2"/>
</dbReference>
<dbReference type="GO" id="GO:0046081">
    <property type="term" value="P:dUTP catabolic process"/>
    <property type="evidence" value="ECO:0007669"/>
    <property type="project" value="TreeGrafter"/>
</dbReference>
<keyword evidence="2" id="KW-0378">Hydrolase</keyword>
<dbReference type="GO" id="GO:0046076">
    <property type="term" value="P:dTTP catabolic process"/>
    <property type="evidence" value="ECO:0007669"/>
    <property type="project" value="TreeGrafter"/>
</dbReference>
<dbReference type="GO" id="GO:0006950">
    <property type="term" value="P:response to stress"/>
    <property type="evidence" value="ECO:0007669"/>
    <property type="project" value="UniProtKB-ARBA"/>
</dbReference>
<dbReference type="InterPro" id="IPR011551">
    <property type="entry name" value="NTP_PyrPHydrolase_MazG"/>
</dbReference>
<dbReference type="FunFam" id="1.10.287.1080:FF:000001">
    <property type="entry name" value="Nucleoside triphosphate pyrophosphohydrolase"/>
    <property type="match status" value="1"/>
</dbReference>
<evidence type="ECO:0000259" key="1">
    <source>
        <dbReference type="Pfam" id="PF03819"/>
    </source>
</evidence>
<proteinExistence type="predicted"/>
<dbReference type="GO" id="GO:0046047">
    <property type="term" value="P:TTP catabolic process"/>
    <property type="evidence" value="ECO:0007669"/>
    <property type="project" value="TreeGrafter"/>
</dbReference>
<dbReference type="GO" id="GO:0047429">
    <property type="term" value="F:nucleoside triphosphate diphosphatase activity"/>
    <property type="evidence" value="ECO:0007669"/>
    <property type="project" value="InterPro"/>
</dbReference>
<dbReference type="GO" id="GO:0046052">
    <property type="term" value="P:UTP catabolic process"/>
    <property type="evidence" value="ECO:0007669"/>
    <property type="project" value="TreeGrafter"/>
</dbReference>
<dbReference type="EMBL" id="PHEX01000038">
    <property type="protein sequence ID" value="PKQ28004.1"/>
    <property type="molecule type" value="Genomic_DNA"/>
</dbReference>
<name>A0A2N3G5Z5_9ACTN</name>
<comment type="caution">
    <text evidence="2">The sequence shown here is derived from an EMBL/GenBank/DDBJ whole genome shotgun (WGS) entry which is preliminary data.</text>
</comment>
<dbReference type="PANTHER" id="PTHR30522">
    <property type="entry name" value="NUCLEOSIDE TRIPHOSPHATE PYROPHOSPHOHYDROLASE"/>
    <property type="match status" value="1"/>
</dbReference>
<evidence type="ECO:0000313" key="2">
    <source>
        <dbReference type="EMBL" id="PKQ28004.1"/>
    </source>
</evidence>
<dbReference type="InterPro" id="IPR048011">
    <property type="entry name" value="NTP-PPase_MazG-like_C"/>
</dbReference>
<dbReference type="NCBIfam" id="NF007113">
    <property type="entry name" value="PRK09562.1"/>
    <property type="match status" value="1"/>
</dbReference>
<dbReference type="InterPro" id="IPR004518">
    <property type="entry name" value="MazG-like_dom"/>
</dbReference>
<feature type="domain" description="NTP pyrophosphohydrolase MazG-like" evidence="1">
    <location>
        <begin position="187"/>
        <end position="245"/>
    </location>
</feature>
<dbReference type="PANTHER" id="PTHR30522:SF0">
    <property type="entry name" value="NUCLEOSIDE TRIPHOSPHATE PYROPHOSPHOHYDROLASE"/>
    <property type="match status" value="1"/>
</dbReference>